<organism evidence="9 10">
    <name type="scientific">Huso huso</name>
    <name type="common">Beluga</name>
    <name type="synonym">Acipenser huso</name>
    <dbReference type="NCBI Taxonomy" id="61971"/>
    <lineage>
        <taxon>Eukaryota</taxon>
        <taxon>Metazoa</taxon>
        <taxon>Chordata</taxon>
        <taxon>Craniata</taxon>
        <taxon>Vertebrata</taxon>
        <taxon>Euteleostomi</taxon>
        <taxon>Actinopterygii</taxon>
        <taxon>Chondrostei</taxon>
        <taxon>Acipenseriformes</taxon>
        <taxon>Acipenseridae</taxon>
        <taxon>Huso</taxon>
    </lineage>
</organism>
<dbReference type="Pfam" id="PF00028">
    <property type="entry name" value="Cadherin"/>
    <property type="match status" value="5"/>
</dbReference>
<dbReference type="InterPro" id="IPR039808">
    <property type="entry name" value="Cadherin"/>
</dbReference>
<evidence type="ECO:0000256" key="1">
    <source>
        <dbReference type="ARBA" id="ARBA00004370"/>
    </source>
</evidence>
<dbReference type="InterPro" id="IPR020894">
    <property type="entry name" value="Cadherin_CS"/>
</dbReference>
<keyword evidence="7" id="KW-0732">Signal</keyword>
<dbReference type="PANTHER" id="PTHR24027:SF424">
    <property type="entry name" value="CADHERIN-16 ISOFORM X3"/>
    <property type="match status" value="1"/>
</dbReference>
<feature type="signal peptide" evidence="7">
    <location>
        <begin position="1"/>
        <end position="24"/>
    </location>
</feature>
<evidence type="ECO:0000313" key="9">
    <source>
        <dbReference type="EMBL" id="KAK6477144.1"/>
    </source>
</evidence>
<dbReference type="SUPFAM" id="SSF49313">
    <property type="entry name" value="Cadherin-like"/>
    <property type="match status" value="7"/>
</dbReference>
<keyword evidence="2" id="KW-0677">Repeat</keyword>
<keyword evidence="6" id="KW-0812">Transmembrane</keyword>
<dbReference type="InterPro" id="IPR015919">
    <property type="entry name" value="Cadherin-like_sf"/>
</dbReference>
<evidence type="ECO:0000256" key="2">
    <source>
        <dbReference type="ARBA" id="ARBA00022737"/>
    </source>
</evidence>
<feature type="domain" description="Cadherin" evidence="8">
    <location>
        <begin position="455"/>
        <end position="569"/>
    </location>
</feature>
<dbReference type="PROSITE" id="PS50268">
    <property type="entry name" value="CADHERIN_2"/>
    <property type="match status" value="7"/>
</dbReference>
<evidence type="ECO:0000256" key="4">
    <source>
        <dbReference type="ARBA" id="ARBA00023136"/>
    </source>
</evidence>
<keyword evidence="4 6" id="KW-0472">Membrane</keyword>
<feature type="transmembrane region" description="Helical" evidence="6">
    <location>
        <begin position="797"/>
        <end position="819"/>
    </location>
</feature>
<dbReference type="Proteomes" id="UP001369086">
    <property type="component" value="Unassembled WGS sequence"/>
</dbReference>
<accession>A0ABR0YX27</accession>
<dbReference type="InterPro" id="IPR002126">
    <property type="entry name" value="Cadherin-like_dom"/>
</dbReference>
<comment type="subcellular location">
    <subcellularLocation>
        <location evidence="1">Membrane</location>
    </subcellularLocation>
</comment>
<dbReference type="SMART" id="SM00112">
    <property type="entry name" value="CA"/>
    <property type="match status" value="7"/>
</dbReference>
<dbReference type="PANTHER" id="PTHR24027">
    <property type="entry name" value="CADHERIN-23"/>
    <property type="match status" value="1"/>
</dbReference>
<evidence type="ECO:0000256" key="7">
    <source>
        <dbReference type="SAM" id="SignalP"/>
    </source>
</evidence>
<keyword evidence="10" id="KW-1185">Reference proteome</keyword>
<dbReference type="Gene3D" id="2.60.40.60">
    <property type="entry name" value="Cadherins"/>
    <property type="match status" value="7"/>
</dbReference>
<feature type="domain" description="Cadherin" evidence="8">
    <location>
        <begin position="570"/>
        <end position="677"/>
    </location>
</feature>
<keyword evidence="3 5" id="KW-0106">Calcium</keyword>
<dbReference type="PROSITE" id="PS00232">
    <property type="entry name" value="CADHERIN_1"/>
    <property type="match status" value="3"/>
</dbReference>
<dbReference type="CDD" id="cd11304">
    <property type="entry name" value="Cadherin_repeat"/>
    <property type="match status" value="6"/>
</dbReference>
<evidence type="ECO:0000256" key="5">
    <source>
        <dbReference type="PROSITE-ProRule" id="PRU00043"/>
    </source>
</evidence>
<feature type="domain" description="Cadherin" evidence="8">
    <location>
        <begin position="36"/>
        <end position="120"/>
    </location>
</feature>
<dbReference type="EMBL" id="JAHFZB010000021">
    <property type="protein sequence ID" value="KAK6477144.1"/>
    <property type="molecule type" value="Genomic_DNA"/>
</dbReference>
<keyword evidence="6" id="KW-1133">Transmembrane helix</keyword>
<protein>
    <submittedName>
        <fullName evidence="9">Cadherin-16-like</fullName>
    </submittedName>
</protein>
<name>A0ABR0YX27_HUSHU</name>
<reference evidence="9 10" key="1">
    <citation type="submission" date="2021-05" db="EMBL/GenBank/DDBJ databases">
        <authorList>
            <person name="Zahm M."/>
            <person name="Klopp C."/>
            <person name="Cabau C."/>
            <person name="Kuhl H."/>
            <person name="Suciu R."/>
            <person name="Ciorpac M."/>
            <person name="Holostenco D."/>
            <person name="Gessner J."/>
            <person name="Wuertz S."/>
            <person name="Hohne C."/>
            <person name="Stock M."/>
            <person name="Gislard M."/>
            <person name="Lluch J."/>
            <person name="Milhes M."/>
            <person name="Lampietro C."/>
            <person name="Lopez Roques C."/>
            <person name="Donnadieu C."/>
            <person name="Du K."/>
            <person name="Schartl M."/>
            <person name="Guiguen Y."/>
        </authorList>
    </citation>
    <scope>NUCLEOTIDE SEQUENCE [LARGE SCALE GENOMIC DNA]</scope>
    <source>
        <strain evidence="9">Hh-F2</strain>
        <tissue evidence="9">Blood</tissue>
    </source>
</reference>
<evidence type="ECO:0000313" key="10">
    <source>
        <dbReference type="Proteomes" id="UP001369086"/>
    </source>
</evidence>
<feature type="domain" description="Cadherin" evidence="8">
    <location>
        <begin position="698"/>
        <end position="796"/>
    </location>
</feature>
<evidence type="ECO:0000256" key="3">
    <source>
        <dbReference type="ARBA" id="ARBA00022837"/>
    </source>
</evidence>
<feature type="domain" description="Cadherin" evidence="8">
    <location>
        <begin position="138"/>
        <end position="249"/>
    </location>
</feature>
<dbReference type="PRINTS" id="PR00205">
    <property type="entry name" value="CADHERIN"/>
</dbReference>
<evidence type="ECO:0000256" key="6">
    <source>
        <dbReference type="SAM" id="Phobius"/>
    </source>
</evidence>
<proteinExistence type="predicted"/>
<evidence type="ECO:0000259" key="8">
    <source>
        <dbReference type="PROSITE" id="PS50268"/>
    </source>
</evidence>
<feature type="chain" id="PRO_5045516845" evidence="7">
    <location>
        <begin position="25"/>
        <end position="838"/>
    </location>
</feature>
<gene>
    <name evidence="9" type="ORF">HHUSO_G22022</name>
</gene>
<feature type="domain" description="Cadherin" evidence="8">
    <location>
        <begin position="342"/>
        <end position="453"/>
    </location>
</feature>
<sequence>MCPTSPAKGLAFLNFLLLLAVGTCEVLKSEVPENYGGNFPFYIVKLPKQALGSYHFTLTGDDEGVFGVDSGFLYATAPFDREKHPSYTLQVSVTDKGQPVIDPITIYIQVKDKNDNFPQFTKESMSGIVFSGLGTKSGSPFMQVQATDLDDPATPHADLRYSLVSQAPAEPSGNMFQIHSLTGSVSLTAEGNLCSCFLGARLLDPEKCNMYHLKVTVKDMGEESFAHTAEGIVSIKVMENTWIPLAPVNLQENQRGPFPQRISQAQWSGGPAVYRLKGAFSRGLFTISSEGVISVTRPLDREAQAEFQIEVFAESPDGTAYADSLTLAVTVGDDNDNAPVFSQQLYQADLNELAVQETEILRVQATDADAPATDNSKIVYRIASQKPESKEPLFRMDRESGAITVQAASLHGAATHYTLEVIAEDLAGQKGGHSSTCTVILDIVDVNDRPPVFSQRKYGPFKVSEDTETGFLVTEITASDEDKPGTDSWLVEFKIESGNEGEIFELQADRENNAASVILKKELDFESVQEYSLVLSARNMGALVAGGYGSDSTATVLVQVVNVNEAPVLSQEVYVESVEEGVPAGTVVLTVQGSDPDTPRGIALRYSLKGDTNEWFIINEYTGEIKTARVLDREVMEGTYTMVVVAEERVSPNSTPMSVTAAVTINIKDVNDNYPHLVGDYSQKYMCSLQRENQSIIIEATDGDVQEQSGALQFSFNNDPTVRRNWRLRPINGTHAYLSMGLSYLVPQVYMVPIIITDSGTPRLEKQFNLPVTVCQCTERGNCRTQVLEMMGKPTPLSALGLLFGTLGMLGLVVMIGLAKLKAKSTDIPEKIPLNNSA</sequence>
<comment type="caution">
    <text evidence="9">The sequence shown here is derived from an EMBL/GenBank/DDBJ whole genome shotgun (WGS) entry which is preliminary data.</text>
</comment>
<feature type="domain" description="Cadherin" evidence="8">
    <location>
        <begin position="274"/>
        <end position="341"/>
    </location>
</feature>